<organism evidence="1 2">
    <name type="scientific">Salmonella enterica I</name>
    <dbReference type="NCBI Taxonomy" id="59201"/>
    <lineage>
        <taxon>Bacteria</taxon>
        <taxon>Pseudomonadati</taxon>
        <taxon>Pseudomonadota</taxon>
        <taxon>Gammaproteobacteria</taxon>
        <taxon>Enterobacterales</taxon>
        <taxon>Enterobacteriaceae</taxon>
        <taxon>Salmonella</taxon>
    </lineage>
</organism>
<protein>
    <submittedName>
        <fullName evidence="1">Extensin</fullName>
    </submittedName>
</protein>
<reference evidence="1 2" key="1">
    <citation type="submission" date="2018-12" db="EMBL/GenBank/DDBJ databases">
        <authorList>
            <consortium name="Pathogen Informatics"/>
        </authorList>
    </citation>
    <scope>NUCLEOTIDE SEQUENCE [LARGE SCALE GENOMIC DNA]</scope>
    <source>
        <strain evidence="1 2">NCTC6754</strain>
    </source>
</reference>
<evidence type="ECO:0000313" key="2">
    <source>
        <dbReference type="Proteomes" id="UP000269208"/>
    </source>
</evidence>
<proteinExistence type="predicted"/>
<gene>
    <name evidence="1" type="ORF">NCTC6754_08044</name>
</gene>
<accession>A0A447U8Z4</accession>
<dbReference type="AlphaFoldDB" id="A0A447U8Z4"/>
<dbReference type="Proteomes" id="UP000269208">
    <property type="component" value="Chromosome"/>
</dbReference>
<evidence type="ECO:0000313" key="1">
    <source>
        <dbReference type="EMBL" id="VEB62644.1"/>
    </source>
</evidence>
<name>A0A447U8Z4_SALET</name>
<sequence length="137" mass="14786">MRGKGFLIIVLLGGIGGLGYRYLPSYYNPFAPLQLADPPGWITTFKLQRLTPSQCRELLTAANQQGLISSQPVADSAGECPLSHVVRVRDFGQVKLSSSFFSLLPVGAALRAVCRTAGKTFNRNVDEAPPDPHRTSG</sequence>
<dbReference type="EMBL" id="LR134190">
    <property type="protein sequence ID" value="VEB62644.1"/>
    <property type="molecule type" value="Genomic_DNA"/>
</dbReference>